<feature type="region of interest" description="Disordered" evidence="1">
    <location>
        <begin position="29"/>
        <end position="63"/>
    </location>
</feature>
<feature type="compositionally biased region" description="Basic and acidic residues" evidence="1">
    <location>
        <begin position="51"/>
        <end position="61"/>
    </location>
</feature>
<evidence type="ECO:0000313" key="3">
    <source>
        <dbReference type="Proteomes" id="UP000007954"/>
    </source>
</evidence>
<dbReference type="KEGG" id="hwc:Hqrw_2089"/>
<protein>
    <submittedName>
        <fullName evidence="2">Uncharacterized protein</fullName>
    </submittedName>
</protein>
<gene>
    <name evidence="2" type="ordered locus">Hqrw_2089</name>
</gene>
<dbReference type="EMBL" id="FR746099">
    <property type="protein sequence ID" value="CCC39991.1"/>
    <property type="molecule type" value="Genomic_DNA"/>
</dbReference>
<reference evidence="2 3" key="1">
    <citation type="journal article" date="2011" name="PLoS ONE">
        <title>Haloquadratum walsbyi: limited diversity in a global pond.</title>
        <authorList>
            <person name="Dyall-Smith M."/>
            <person name="Pfeiffer F."/>
            <person name="Klee K."/>
            <person name="Palm P."/>
            <person name="Gross K."/>
            <person name="Schuster S.C."/>
            <person name="Rampp M."/>
            <person name="Oesterhelt D."/>
        </authorList>
    </citation>
    <scope>NUCLEOTIDE SEQUENCE [LARGE SCALE GENOMIC DNA]</scope>
    <source>
        <strain evidence="3">DSM 16854 / JCM 12705 / C23</strain>
    </source>
</reference>
<dbReference type="Proteomes" id="UP000007954">
    <property type="component" value="Chromosome"/>
</dbReference>
<dbReference type="HOGENOM" id="CLU_1598991_0_0_2"/>
<accession>G0LKN3</accession>
<dbReference type="AlphaFoldDB" id="G0LKN3"/>
<proteinExistence type="predicted"/>
<sequence>MKFDTIRELIQLLNKIDFDETDINMNQSSGVTARHIRSRENRRRSSTRNRRQSENTEGREKFARKRRIKRLNRLIKQAERNGEDIAEYISDTEPSIHIAEPHPGIVKIVIDRHPVDVEFDEHTPCVELSYNGNSTTVELPAVPVELREKTEQNAITTLLFRVESGK</sequence>
<feature type="compositionally biased region" description="Basic residues" evidence="1">
    <location>
        <begin position="34"/>
        <end position="50"/>
    </location>
</feature>
<evidence type="ECO:0000256" key="1">
    <source>
        <dbReference type="SAM" id="MobiDB-lite"/>
    </source>
</evidence>
<organism evidence="2 3">
    <name type="scientific">Haloquadratum walsbyi (strain DSM 16854 / JCM 12705 / C23)</name>
    <dbReference type="NCBI Taxonomy" id="768065"/>
    <lineage>
        <taxon>Archaea</taxon>
        <taxon>Methanobacteriati</taxon>
        <taxon>Methanobacteriota</taxon>
        <taxon>Stenosarchaea group</taxon>
        <taxon>Halobacteria</taxon>
        <taxon>Halobacteriales</taxon>
        <taxon>Haloferacaceae</taxon>
        <taxon>Haloquadratum</taxon>
    </lineage>
</organism>
<evidence type="ECO:0000313" key="2">
    <source>
        <dbReference type="EMBL" id="CCC39991.1"/>
    </source>
</evidence>
<name>G0LKN3_HALWC</name>